<organism evidence="2 3">
    <name type="scientific">Reticulomyxa filosa</name>
    <dbReference type="NCBI Taxonomy" id="46433"/>
    <lineage>
        <taxon>Eukaryota</taxon>
        <taxon>Sar</taxon>
        <taxon>Rhizaria</taxon>
        <taxon>Retaria</taxon>
        <taxon>Foraminifera</taxon>
        <taxon>Monothalamids</taxon>
        <taxon>Reticulomyxidae</taxon>
        <taxon>Reticulomyxa</taxon>
    </lineage>
</organism>
<dbReference type="OrthoDB" id="299997at2759"/>
<protein>
    <submittedName>
        <fullName evidence="2">von Willebrand factor type A</fullName>
    </submittedName>
</protein>
<reference evidence="2 3" key="1">
    <citation type="journal article" date="2013" name="Curr. Biol.">
        <title>The Genome of the Foraminiferan Reticulomyxa filosa.</title>
        <authorList>
            <person name="Glockner G."/>
            <person name="Hulsmann N."/>
            <person name="Schleicher M."/>
            <person name="Noegel A.A."/>
            <person name="Eichinger L."/>
            <person name="Gallinger C."/>
            <person name="Pawlowski J."/>
            <person name="Sierra R."/>
            <person name="Euteneuer U."/>
            <person name="Pillet L."/>
            <person name="Moustafa A."/>
            <person name="Platzer M."/>
            <person name="Groth M."/>
            <person name="Szafranski K."/>
            <person name="Schliwa M."/>
        </authorList>
    </citation>
    <scope>NUCLEOTIDE SEQUENCE [LARGE SCALE GENOMIC DNA]</scope>
</reference>
<comment type="caution">
    <text evidence="2">The sequence shown here is derived from an EMBL/GenBank/DDBJ whole genome shotgun (WGS) entry which is preliminary data.</text>
</comment>
<evidence type="ECO:0000259" key="1">
    <source>
        <dbReference type="PROSITE" id="PS50234"/>
    </source>
</evidence>
<dbReference type="EMBL" id="ASPP01046214">
    <property type="protein sequence ID" value="ETN98627.1"/>
    <property type="molecule type" value="Genomic_DNA"/>
</dbReference>
<dbReference type="Proteomes" id="UP000023152">
    <property type="component" value="Unassembled WGS sequence"/>
</dbReference>
<dbReference type="InterPro" id="IPR002035">
    <property type="entry name" value="VWF_A"/>
</dbReference>
<dbReference type="Gene3D" id="3.40.50.410">
    <property type="entry name" value="von Willebrand factor, type A domain"/>
    <property type="match status" value="1"/>
</dbReference>
<proteinExistence type="predicted"/>
<dbReference type="InterPro" id="IPR036465">
    <property type="entry name" value="vWFA_dom_sf"/>
</dbReference>
<dbReference type="Pfam" id="PF13519">
    <property type="entry name" value="VWA_2"/>
    <property type="match status" value="1"/>
</dbReference>
<evidence type="ECO:0000313" key="3">
    <source>
        <dbReference type="Proteomes" id="UP000023152"/>
    </source>
</evidence>
<gene>
    <name evidence="2" type="ORF">RFI_38865</name>
</gene>
<dbReference type="PROSITE" id="PS50234">
    <property type="entry name" value="VWFA"/>
    <property type="match status" value="1"/>
</dbReference>
<dbReference type="AlphaFoldDB" id="X6L9A5"/>
<keyword evidence="3" id="KW-1185">Reference proteome</keyword>
<feature type="domain" description="VWFA" evidence="1">
    <location>
        <begin position="150"/>
        <end position="353"/>
    </location>
</feature>
<name>X6L9A5_RETFI</name>
<evidence type="ECO:0000313" key="2">
    <source>
        <dbReference type="EMBL" id="ETN98627.1"/>
    </source>
</evidence>
<sequence length="357" mass="40095">MRDHGPDYLDAVANYESNVINWNIVYATEFARWNDSLVFLYLSDGMFWMDHPFCVLDAAGWSDDEQLEAAGIFIQFATGVKYMQDLLRFGIRPIPSAGINNITCCQSTIATIYGANPQFNSDTNPVIPYPTDDVMNEVLETWHKIKKVACIAMIVDTSGSMSNTDSFAKSRLEYAKTAVRQFLNSMEDHDYLVAYSFNDIKFSKASHEGLKANVRSQLGTFFIFYFLNVYNLNWANSLTAFGGTPLYKTMWAAWKHLTNIKTANEQNGTQWNYGLVVLTDGNDSTSTATEHNNLINSYPTSVEASNDPTVIHIFPIVFGDLESQGDLDNLAQVSGGLGFEANKDNLNDIYYQISLEF</sequence>
<dbReference type="SUPFAM" id="SSF53300">
    <property type="entry name" value="vWA-like"/>
    <property type="match status" value="1"/>
</dbReference>
<accession>X6L9A5</accession>
<dbReference type="OMA" id="NIVYATE"/>